<keyword evidence="7 10" id="KW-0472">Membrane</keyword>
<evidence type="ECO:0000259" key="13">
    <source>
        <dbReference type="Pfam" id="PF07715"/>
    </source>
</evidence>
<comment type="caution">
    <text evidence="14">The sequence shown here is derived from an EMBL/GenBank/DDBJ whole genome shotgun (WGS) entry which is preliminary data.</text>
</comment>
<evidence type="ECO:0000256" key="1">
    <source>
        <dbReference type="ARBA" id="ARBA00004571"/>
    </source>
</evidence>
<evidence type="ECO:0000313" key="15">
    <source>
        <dbReference type="Proteomes" id="UP000484164"/>
    </source>
</evidence>
<keyword evidence="4" id="KW-0812">Transmembrane</keyword>
<dbReference type="InterPro" id="IPR000531">
    <property type="entry name" value="Beta-barrel_TonB"/>
</dbReference>
<dbReference type="Gene3D" id="2.40.170.20">
    <property type="entry name" value="TonB-dependent receptor, beta-barrel domain"/>
    <property type="match status" value="1"/>
</dbReference>
<evidence type="ECO:0000256" key="11">
    <source>
        <dbReference type="SAM" id="SignalP"/>
    </source>
</evidence>
<evidence type="ECO:0000256" key="9">
    <source>
        <dbReference type="ARBA" id="ARBA00023237"/>
    </source>
</evidence>
<dbReference type="InterPro" id="IPR039426">
    <property type="entry name" value="TonB-dep_rcpt-like"/>
</dbReference>
<keyword evidence="5 11" id="KW-0732">Signal</keyword>
<keyword evidence="15" id="KW-1185">Reference proteome</keyword>
<dbReference type="GO" id="GO:0009279">
    <property type="term" value="C:cell outer membrane"/>
    <property type="evidence" value="ECO:0007669"/>
    <property type="project" value="UniProtKB-SubCell"/>
</dbReference>
<feature type="chain" id="PRO_5026862869" evidence="11">
    <location>
        <begin position="22"/>
        <end position="742"/>
    </location>
</feature>
<dbReference type="GO" id="GO:0015344">
    <property type="term" value="F:siderophore uptake transmembrane transporter activity"/>
    <property type="evidence" value="ECO:0007669"/>
    <property type="project" value="TreeGrafter"/>
</dbReference>
<dbReference type="PANTHER" id="PTHR30069:SF29">
    <property type="entry name" value="HEMOGLOBIN AND HEMOGLOBIN-HAPTOGLOBIN-BINDING PROTEIN 1-RELATED"/>
    <property type="match status" value="1"/>
</dbReference>
<evidence type="ECO:0000259" key="12">
    <source>
        <dbReference type="Pfam" id="PF00593"/>
    </source>
</evidence>
<keyword evidence="8 14" id="KW-0675">Receptor</keyword>
<name>A0A6L3ZJJ1_9FLAO</name>
<comment type="similarity">
    <text evidence="10">Belongs to the TonB-dependent receptor family.</text>
</comment>
<evidence type="ECO:0000256" key="2">
    <source>
        <dbReference type="ARBA" id="ARBA00022448"/>
    </source>
</evidence>
<keyword evidence="3" id="KW-1134">Transmembrane beta strand</keyword>
<dbReference type="GO" id="GO:0044718">
    <property type="term" value="P:siderophore transmembrane transport"/>
    <property type="evidence" value="ECO:0007669"/>
    <property type="project" value="TreeGrafter"/>
</dbReference>
<dbReference type="Gene3D" id="2.170.130.10">
    <property type="entry name" value="TonB-dependent receptor, plug domain"/>
    <property type="match status" value="1"/>
</dbReference>
<dbReference type="OrthoDB" id="1109239at2"/>
<evidence type="ECO:0000256" key="7">
    <source>
        <dbReference type="ARBA" id="ARBA00023136"/>
    </source>
</evidence>
<dbReference type="Gene3D" id="2.60.40.1120">
    <property type="entry name" value="Carboxypeptidase-like, regulatory domain"/>
    <property type="match status" value="1"/>
</dbReference>
<dbReference type="InterPro" id="IPR012910">
    <property type="entry name" value="Plug_dom"/>
</dbReference>
<dbReference type="SUPFAM" id="SSF56935">
    <property type="entry name" value="Porins"/>
    <property type="match status" value="1"/>
</dbReference>
<accession>A0A6L3ZJJ1</accession>
<organism evidence="14 15">
    <name type="scientific">Phaeocystidibacter marisrubri</name>
    <dbReference type="NCBI Taxonomy" id="1577780"/>
    <lineage>
        <taxon>Bacteria</taxon>
        <taxon>Pseudomonadati</taxon>
        <taxon>Bacteroidota</taxon>
        <taxon>Flavobacteriia</taxon>
        <taxon>Flavobacteriales</taxon>
        <taxon>Phaeocystidibacteraceae</taxon>
        <taxon>Phaeocystidibacter</taxon>
    </lineage>
</organism>
<protein>
    <submittedName>
        <fullName evidence="14">TonB-dependent receptor</fullName>
    </submittedName>
</protein>
<dbReference type="PANTHER" id="PTHR30069">
    <property type="entry name" value="TONB-DEPENDENT OUTER MEMBRANE RECEPTOR"/>
    <property type="match status" value="1"/>
</dbReference>
<dbReference type="Pfam" id="PF00593">
    <property type="entry name" value="TonB_dep_Rec_b-barrel"/>
    <property type="match status" value="1"/>
</dbReference>
<dbReference type="RefSeq" id="WP_151692487.1">
    <property type="nucleotide sequence ID" value="NZ_BMGX01000002.1"/>
</dbReference>
<evidence type="ECO:0000256" key="4">
    <source>
        <dbReference type="ARBA" id="ARBA00022692"/>
    </source>
</evidence>
<dbReference type="Pfam" id="PF13715">
    <property type="entry name" value="CarbopepD_reg_2"/>
    <property type="match status" value="1"/>
</dbReference>
<dbReference type="Pfam" id="PF07715">
    <property type="entry name" value="Plug"/>
    <property type="match status" value="1"/>
</dbReference>
<dbReference type="InterPro" id="IPR037066">
    <property type="entry name" value="Plug_dom_sf"/>
</dbReference>
<evidence type="ECO:0000256" key="10">
    <source>
        <dbReference type="RuleBase" id="RU003357"/>
    </source>
</evidence>
<sequence length="742" mass="83257">MKYIQFLALAVALAAASVSHAQITGQVLDAQDGAPIPGAVLHWQGTEIKVTTDLDGKFETSRPNGSTQLMAHAFGYDMQMQSVIFRTGEINFKLKPESSELNDVVVTGQAKETAINLSAASHQLNINQSELRKAACCNLSESFETNASVDVSFTDAVTGTRQIEMLGLSGKYVLIQRENIPFARGINSSSGLTFIPGPFVESIQLTKGLSSVVNGYESISGQINVEYMKANSEEFDLHVNGFVNQGARLESNVWVTTPVSEKVETGILAHYSNVPFAQDKNGDSFADMPTGEQFNLHNRWKYLLNNGWGGQAGFSITSDTRRSGQVESVFTPEPTEQPWIYNQQNDRYEFFGKNGWVDPNSSTRSLGIVYNASYQDRLAVMGLNQVHSQQQSAYLNVIYQDALGNDLNTFKTGLSFQYDRVGEDLLLYGTTSLDYQRTETIPGAFFEYTYADEGPWTIVLGTRVDYSSMFNWIVTPRANVKYVPRKSTTLRLGGGRGQRTANLITESMNALASGRQFRIHVNPYEAEIAWNMGVSWTEQFLLFERGATFSVDGFYTWFNNKLITDYDLSPYLTGFYYSSGSNSTSVLAQLDFSPIERFDVRLAYKYLKSVDAFADGKHYAYGIPESRAFVNTAYGITETWKVDVTFNWYGSRRLLSTSYYPAEMRDADKSPDYITINMQVNKSFGKQWEAYVGVDNILNYKQENPILNAENPYDTSFETNRVYAPIFGRMIYAGFYYKLKTI</sequence>
<dbReference type="Proteomes" id="UP000484164">
    <property type="component" value="Unassembled WGS sequence"/>
</dbReference>
<reference evidence="14 15" key="1">
    <citation type="submission" date="2019-10" db="EMBL/GenBank/DDBJ databases">
        <title>Genome sequence of Phaeocystidibacter marisrubri JCM30614 (type strain).</title>
        <authorList>
            <person name="Bowman J.P."/>
        </authorList>
    </citation>
    <scope>NUCLEOTIDE SEQUENCE [LARGE SCALE GENOMIC DNA]</scope>
    <source>
        <strain evidence="14 15">JCM 30614</strain>
    </source>
</reference>
<evidence type="ECO:0000313" key="14">
    <source>
        <dbReference type="EMBL" id="KAB2817799.1"/>
    </source>
</evidence>
<dbReference type="InterPro" id="IPR036942">
    <property type="entry name" value="Beta-barrel_TonB_sf"/>
</dbReference>
<dbReference type="SUPFAM" id="SSF49464">
    <property type="entry name" value="Carboxypeptidase regulatory domain-like"/>
    <property type="match status" value="1"/>
</dbReference>
<evidence type="ECO:0000256" key="5">
    <source>
        <dbReference type="ARBA" id="ARBA00022729"/>
    </source>
</evidence>
<dbReference type="InterPro" id="IPR008969">
    <property type="entry name" value="CarboxyPept-like_regulatory"/>
</dbReference>
<evidence type="ECO:0000256" key="6">
    <source>
        <dbReference type="ARBA" id="ARBA00023077"/>
    </source>
</evidence>
<comment type="subcellular location">
    <subcellularLocation>
        <location evidence="1">Cell outer membrane</location>
        <topology evidence="1">Multi-pass membrane protein</topology>
    </subcellularLocation>
</comment>
<evidence type="ECO:0000256" key="3">
    <source>
        <dbReference type="ARBA" id="ARBA00022452"/>
    </source>
</evidence>
<feature type="signal peptide" evidence="11">
    <location>
        <begin position="1"/>
        <end position="21"/>
    </location>
</feature>
<proteinExistence type="inferred from homology"/>
<dbReference type="EMBL" id="WBVQ01000001">
    <property type="protein sequence ID" value="KAB2817799.1"/>
    <property type="molecule type" value="Genomic_DNA"/>
</dbReference>
<gene>
    <name evidence="14" type="ORF">F8C82_05180</name>
</gene>
<evidence type="ECO:0000256" key="8">
    <source>
        <dbReference type="ARBA" id="ARBA00023170"/>
    </source>
</evidence>
<keyword evidence="2" id="KW-0813">Transport</keyword>
<dbReference type="AlphaFoldDB" id="A0A6L3ZJJ1"/>
<feature type="domain" description="TonB-dependent receptor plug" evidence="13">
    <location>
        <begin position="125"/>
        <end position="221"/>
    </location>
</feature>
<feature type="domain" description="TonB-dependent receptor-like beta-barrel" evidence="12">
    <location>
        <begin position="286"/>
        <end position="697"/>
    </location>
</feature>
<keyword evidence="6 10" id="KW-0798">TonB box</keyword>
<keyword evidence="9" id="KW-0998">Cell outer membrane</keyword>